<proteinExistence type="inferred from homology"/>
<dbReference type="Gene3D" id="3.90.1150.10">
    <property type="entry name" value="Aspartate Aminotransferase, domain 1"/>
    <property type="match status" value="1"/>
</dbReference>
<organism evidence="4 5">
    <name type="scientific">Pseudoalteromonas viridis</name>
    <dbReference type="NCBI Taxonomy" id="339617"/>
    <lineage>
        <taxon>Bacteria</taxon>
        <taxon>Pseudomonadati</taxon>
        <taxon>Pseudomonadota</taxon>
        <taxon>Gammaproteobacteria</taxon>
        <taxon>Alteromonadales</taxon>
        <taxon>Pseudoalteromonadaceae</taxon>
        <taxon>Pseudoalteromonas</taxon>
    </lineage>
</organism>
<accession>A0ABX7V330</accession>
<dbReference type="Proteomes" id="UP000665025">
    <property type="component" value="Chromosome 1"/>
</dbReference>
<evidence type="ECO:0000313" key="4">
    <source>
        <dbReference type="EMBL" id="QTL34231.1"/>
    </source>
</evidence>
<dbReference type="Gene3D" id="3.40.640.10">
    <property type="entry name" value="Type I PLP-dependent aspartate aminotransferase-like (Major domain)"/>
    <property type="match status" value="1"/>
</dbReference>
<keyword evidence="4" id="KW-0032">Aminotransferase</keyword>
<gene>
    <name evidence="4" type="ORF">J5X90_11690</name>
</gene>
<dbReference type="EMBL" id="CP072425">
    <property type="protein sequence ID" value="QTL34231.1"/>
    <property type="molecule type" value="Genomic_DNA"/>
</dbReference>
<keyword evidence="5" id="KW-1185">Reference proteome</keyword>
<keyword evidence="1 3" id="KW-0663">Pyridoxal phosphate</keyword>
<evidence type="ECO:0000256" key="2">
    <source>
        <dbReference type="ARBA" id="ARBA00037999"/>
    </source>
</evidence>
<evidence type="ECO:0000256" key="3">
    <source>
        <dbReference type="RuleBase" id="RU004508"/>
    </source>
</evidence>
<comment type="similarity">
    <text evidence="2 3">Belongs to the DegT/DnrJ/EryC1 family.</text>
</comment>
<keyword evidence="4" id="KW-0808">Transferase</keyword>
<dbReference type="Pfam" id="PF01041">
    <property type="entry name" value="DegT_DnrJ_EryC1"/>
    <property type="match status" value="1"/>
</dbReference>
<sequence>MFSVTLSRYFGMPDVLLTSSGSAAIIVALKANEIPQGSEVIIPASCCPIVLFTLQLAGYKPVLADVEVATLNCSAANIAARLNDKTGAILAVHGYGGPCDIEAIMQLGKLHGVTVIEDACLAYGGMLNGIPLGGIADTTVLSFGYDKPIAFGYGGAVLFRDQGAATRALAYLNENTLLRFCQHQDVSVLHELFLQLPEFTQQRLENILLVKQTINTPLFSHPEAQPDTPFWRYPLLMTIDRRDDFINYARQREMVFTTHYQSLGALMTMSDVDNADFIAKRVINLFVRAETRPQQLLDMIDIVNEYRYES</sequence>
<dbReference type="PANTHER" id="PTHR30244">
    <property type="entry name" value="TRANSAMINASE"/>
    <property type="match status" value="1"/>
</dbReference>
<dbReference type="GO" id="GO:0008483">
    <property type="term" value="F:transaminase activity"/>
    <property type="evidence" value="ECO:0007669"/>
    <property type="project" value="UniProtKB-KW"/>
</dbReference>
<protein>
    <submittedName>
        <fullName evidence="4">DegT/DnrJ/EryC1/StrS family aminotransferase</fullName>
    </submittedName>
</protein>
<evidence type="ECO:0000313" key="5">
    <source>
        <dbReference type="Proteomes" id="UP000665025"/>
    </source>
</evidence>
<dbReference type="InterPro" id="IPR015424">
    <property type="entry name" value="PyrdxlP-dep_Trfase"/>
</dbReference>
<dbReference type="PANTHER" id="PTHR30244:SF34">
    <property type="entry name" value="DTDP-4-AMINO-4,6-DIDEOXYGALACTOSE TRANSAMINASE"/>
    <property type="match status" value="1"/>
</dbReference>
<evidence type="ECO:0000256" key="1">
    <source>
        <dbReference type="ARBA" id="ARBA00022898"/>
    </source>
</evidence>
<dbReference type="InterPro" id="IPR000653">
    <property type="entry name" value="DegT/StrS_aminotransferase"/>
</dbReference>
<dbReference type="InterPro" id="IPR015421">
    <property type="entry name" value="PyrdxlP-dep_Trfase_major"/>
</dbReference>
<dbReference type="SUPFAM" id="SSF53383">
    <property type="entry name" value="PLP-dependent transferases"/>
    <property type="match status" value="1"/>
</dbReference>
<reference evidence="4 5" key="1">
    <citation type="submission" date="2021-03" db="EMBL/GenBank/DDBJ databases">
        <title>Complete Genome of Pseudoalteromonas viridis Strain BBR56, a new biocontrol bacterial candidate.</title>
        <authorList>
            <person name="Handayani D.P."/>
            <person name="Isnansetyo A."/>
            <person name="Istiqomah I."/>
            <person name="Jumina J."/>
        </authorList>
    </citation>
    <scope>NUCLEOTIDE SEQUENCE [LARGE SCALE GENOMIC DNA]</scope>
    <source>
        <strain evidence="4 5">BBR56</strain>
    </source>
</reference>
<name>A0ABX7V330_9GAMM</name>
<dbReference type="InterPro" id="IPR015422">
    <property type="entry name" value="PyrdxlP-dep_Trfase_small"/>
</dbReference>